<proteinExistence type="predicted"/>
<sequence length="249" mass="28600">MEKLDNLIADLRSPSQRLIRISFGTNTAITPIPVQQITLESISPYFKRALDENGFNVGINGSLNLPEDEFDVWKVILYWAFKHDLPGPHQAKNLHLAVRCWIVGDKYEIKRFQDCVMLRMLRRLDSMHFALELLGTDVLLLVLKHAPRKSLLQELVLDWVAVKMHKHNIGSFEEVLLDVAAEPFEDSVTTLETLDGTGFYPAMLAKRPWLNYGNELMWRPSNCNHDEPSWTNFFLDSSSMFDCTCDGCE</sequence>
<reference evidence="1 2" key="1">
    <citation type="submission" date="2015-03" db="EMBL/GenBank/DDBJ databases">
        <title>RNA-seq based gene annotation and comparative genomics of four Zymoseptoria species reveal species-specific pathogenicity related genes and transposable element activity.</title>
        <authorList>
            <person name="Grandaubert J."/>
            <person name="Bhattacharyya A."/>
            <person name="Stukenbrock E.H."/>
        </authorList>
    </citation>
    <scope>NUCLEOTIDE SEQUENCE [LARGE SCALE GENOMIC DNA]</scope>
    <source>
        <strain evidence="1 2">Zb18110</strain>
    </source>
</reference>
<keyword evidence="2" id="KW-1185">Reference proteome</keyword>
<evidence type="ECO:0008006" key="3">
    <source>
        <dbReference type="Google" id="ProtNLM"/>
    </source>
</evidence>
<dbReference type="InterPro" id="IPR011333">
    <property type="entry name" value="SKP1/BTB/POZ_sf"/>
</dbReference>
<evidence type="ECO:0000313" key="2">
    <source>
        <dbReference type="Proteomes" id="UP000033647"/>
    </source>
</evidence>
<comment type="caution">
    <text evidence="1">The sequence shown here is derived from an EMBL/GenBank/DDBJ whole genome shotgun (WGS) entry which is preliminary data.</text>
</comment>
<dbReference type="EMBL" id="LAFY01000340">
    <property type="protein sequence ID" value="KJX99910.1"/>
    <property type="molecule type" value="Genomic_DNA"/>
</dbReference>
<dbReference type="AlphaFoldDB" id="A0A0F4GUM0"/>
<name>A0A0F4GUM0_9PEZI</name>
<dbReference type="Gene3D" id="3.30.710.10">
    <property type="entry name" value="Potassium Channel Kv1.1, Chain A"/>
    <property type="match status" value="1"/>
</dbReference>
<evidence type="ECO:0000313" key="1">
    <source>
        <dbReference type="EMBL" id="KJX99910.1"/>
    </source>
</evidence>
<organism evidence="1 2">
    <name type="scientific">Zymoseptoria brevis</name>
    <dbReference type="NCBI Taxonomy" id="1047168"/>
    <lineage>
        <taxon>Eukaryota</taxon>
        <taxon>Fungi</taxon>
        <taxon>Dikarya</taxon>
        <taxon>Ascomycota</taxon>
        <taxon>Pezizomycotina</taxon>
        <taxon>Dothideomycetes</taxon>
        <taxon>Dothideomycetidae</taxon>
        <taxon>Mycosphaerellales</taxon>
        <taxon>Mycosphaerellaceae</taxon>
        <taxon>Zymoseptoria</taxon>
    </lineage>
</organism>
<accession>A0A0F4GUM0</accession>
<dbReference type="OrthoDB" id="3648886at2759"/>
<dbReference type="Proteomes" id="UP000033647">
    <property type="component" value="Unassembled WGS sequence"/>
</dbReference>
<gene>
    <name evidence="1" type="ORF">TI39_contig348g00011</name>
</gene>
<protein>
    <recommendedName>
        <fullName evidence="3">BTB domain-containing protein</fullName>
    </recommendedName>
</protein>
<dbReference type="STRING" id="1047168.A0A0F4GUM0"/>